<dbReference type="Proteomes" id="UP000254869">
    <property type="component" value="Unassembled WGS sequence"/>
</dbReference>
<dbReference type="STRING" id="1210086.GCA_001613105_04534"/>
<keyword evidence="6" id="KW-1185">Reference proteome</keyword>
<protein>
    <submittedName>
        <fullName evidence="5">Helix-turn-helix protein</fullName>
    </submittedName>
</protein>
<dbReference type="InterPro" id="IPR050204">
    <property type="entry name" value="AraC_XylS_family_regulators"/>
</dbReference>
<evidence type="ECO:0000256" key="1">
    <source>
        <dbReference type="ARBA" id="ARBA00023015"/>
    </source>
</evidence>
<dbReference type="SUPFAM" id="SSF46689">
    <property type="entry name" value="Homeodomain-like"/>
    <property type="match status" value="2"/>
</dbReference>
<dbReference type="Gene3D" id="1.10.10.60">
    <property type="entry name" value="Homeodomain-like"/>
    <property type="match status" value="1"/>
</dbReference>
<evidence type="ECO:0000259" key="4">
    <source>
        <dbReference type="PROSITE" id="PS01124"/>
    </source>
</evidence>
<dbReference type="PANTHER" id="PTHR46796">
    <property type="entry name" value="HTH-TYPE TRANSCRIPTIONAL ACTIVATOR RHAS-RELATED"/>
    <property type="match status" value="1"/>
</dbReference>
<keyword evidence="3" id="KW-0804">Transcription</keyword>
<organism evidence="5 6">
    <name type="scientific">Nocardia pseudobrasiliensis</name>
    <dbReference type="NCBI Taxonomy" id="45979"/>
    <lineage>
        <taxon>Bacteria</taxon>
        <taxon>Bacillati</taxon>
        <taxon>Actinomycetota</taxon>
        <taxon>Actinomycetes</taxon>
        <taxon>Mycobacteriales</taxon>
        <taxon>Nocardiaceae</taxon>
        <taxon>Nocardia</taxon>
    </lineage>
</organism>
<gene>
    <name evidence="5" type="ORF">DFR76_115145</name>
</gene>
<dbReference type="GO" id="GO:0043565">
    <property type="term" value="F:sequence-specific DNA binding"/>
    <property type="evidence" value="ECO:0007669"/>
    <property type="project" value="InterPro"/>
</dbReference>
<dbReference type="PROSITE" id="PS01124">
    <property type="entry name" value="HTH_ARAC_FAMILY_2"/>
    <property type="match status" value="1"/>
</dbReference>
<dbReference type="Pfam" id="PF12833">
    <property type="entry name" value="HTH_18"/>
    <property type="match status" value="1"/>
</dbReference>
<sequence length="129" mass="13793">MFLAAPPPEDRLVRDLLGYITSHLGQDLTPPALAARAGVSARHLTRLFATHLSTTPARAVRSARAEAAAQLIRSTELPLAAIARRCGFGSPQTLRSALVDRYGISGDTMRKMTDMTLAPTDLDDHTSAA</sequence>
<dbReference type="EMBL" id="QQBC01000015">
    <property type="protein sequence ID" value="RDI60515.1"/>
    <property type="molecule type" value="Genomic_DNA"/>
</dbReference>
<proteinExistence type="predicted"/>
<dbReference type="SMART" id="SM00342">
    <property type="entry name" value="HTH_ARAC"/>
    <property type="match status" value="1"/>
</dbReference>
<name>A0A370HQF9_9NOCA</name>
<dbReference type="InterPro" id="IPR018060">
    <property type="entry name" value="HTH_AraC"/>
</dbReference>
<accession>A0A370HQF9</accession>
<dbReference type="AlphaFoldDB" id="A0A370HQF9"/>
<dbReference type="PANTHER" id="PTHR46796:SF6">
    <property type="entry name" value="ARAC SUBFAMILY"/>
    <property type="match status" value="1"/>
</dbReference>
<reference evidence="5 6" key="1">
    <citation type="submission" date="2018-07" db="EMBL/GenBank/DDBJ databases">
        <title>Genomic Encyclopedia of Type Strains, Phase IV (KMG-IV): sequencing the most valuable type-strain genomes for metagenomic binning, comparative biology and taxonomic classification.</title>
        <authorList>
            <person name="Goeker M."/>
        </authorList>
    </citation>
    <scope>NUCLEOTIDE SEQUENCE [LARGE SCALE GENOMIC DNA]</scope>
    <source>
        <strain evidence="5 6">DSM 44290</strain>
    </source>
</reference>
<dbReference type="InterPro" id="IPR009057">
    <property type="entry name" value="Homeodomain-like_sf"/>
</dbReference>
<keyword evidence="2" id="KW-0238">DNA-binding</keyword>
<dbReference type="GO" id="GO:0003700">
    <property type="term" value="F:DNA-binding transcription factor activity"/>
    <property type="evidence" value="ECO:0007669"/>
    <property type="project" value="InterPro"/>
</dbReference>
<feature type="domain" description="HTH araC/xylS-type" evidence="4">
    <location>
        <begin position="14"/>
        <end position="112"/>
    </location>
</feature>
<evidence type="ECO:0000256" key="2">
    <source>
        <dbReference type="ARBA" id="ARBA00023125"/>
    </source>
</evidence>
<comment type="caution">
    <text evidence="5">The sequence shown here is derived from an EMBL/GenBank/DDBJ whole genome shotgun (WGS) entry which is preliminary data.</text>
</comment>
<keyword evidence="1" id="KW-0805">Transcription regulation</keyword>
<evidence type="ECO:0000313" key="6">
    <source>
        <dbReference type="Proteomes" id="UP000254869"/>
    </source>
</evidence>
<evidence type="ECO:0000313" key="5">
    <source>
        <dbReference type="EMBL" id="RDI60515.1"/>
    </source>
</evidence>
<evidence type="ECO:0000256" key="3">
    <source>
        <dbReference type="ARBA" id="ARBA00023163"/>
    </source>
</evidence>